<comment type="catalytic activity">
    <reaction evidence="9">
        <text>gamma-L-glutamyl-L-cysteine + glycine + ATP = glutathione + ADP + phosphate + H(+)</text>
        <dbReference type="Rhea" id="RHEA:13557"/>
        <dbReference type="ChEBI" id="CHEBI:15378"/>
        <dbReference type="ChEBI" id="CHEBI:30616"/>
        <dbReference type="ChEBI" id="CHEBI:43474"/>
        <dbReference type="ChEBI" id="CHEBI:57305"/>
        <dbReference type="ChEBI" id="CHEBI:57925"/>
        <dbReference type="ChEBI" id="CHEBI:58173"/>
        <dbReference type="ChEBI" id="CHEBI:456216"/>
        <dbReference type="EC" id="6.3.2.3"/>
    </reaction>
</comment>
<keyword evidence="4 9" id="KW-0317">Glutathione biosynthesis</keyword>
<dbReference type="RefSeq" id="XP_003956901.1">
    <property type="nucleotide sequence ID" value="XM_003956852.1"/>
</dbReference>
<feature type="binding site" evidence="10">
    <location>
        <position position="474"/>
    </location>
    <ligand>
        <name>ATP</name>
        <dbReference type="ChEBI" id="CHEBI:30616"/>
    </ligand>
</feature>
<feature type="binding site" evidence="10">
    <location>
        <position position="148"/>
    </location>
    <ligand>
        <name>ATP</name>
        <dbReference type="ChEBI" id="CHEBI:30616"/>
    </ligand>
</feature>
<feature type="binding site" evidence="11">
    <location>
        <position position="150"/>
    </location>
    <ligand>
        <name>Mg(2+)</name>
        <dbReference type="ChEBI" id="CHEBI:18420"/>
    </ligand>
</feature>
<dbReference type="STRING" id="1071382.H2ATR6"/>
<evidence type="ECO:0000256" key="5">
    <source>
        <dbReference type="ARBA" id="ARBA00022723"/>
    </source>
</evidence>
<dbReference type="UniPathway" id="UPA00142">
    <property type="reaction ID" value="UER00210"/>
</dbReference>
<dbReference type="OrthoDB" id="2020073at2759"/>
<dbReference type="Pfam" id="PF03199">
    <property type="entry name" value="GSH_synthase"/>
    <property type="match status" value="1"/>
</dbReference>
<dbReference type="KEGG" id="kaf:KAFR_0D01200"/>
<evidence type="ECO:0000256" key="3">
    <source>
        <dbReference type="ARBA" id="ARBA00022598"/>
    </source>
</evidence>
<evidence type="ECO:0000256" key="10">
    <source>
        <dbReference type="PIRSR" id="PIRSR001558-1"/>
    </source>
</evidence>
<dbReference type="InterPro" id="IPR037013">
    <property type="entry name" value="GSH-S_sub-bd_sf"/>
</dbReference>
<evidence type="ECO:0000259" key="12">
    <source>
        <dbReference type="Pfam" id="PF03199"/>
    </source>
</evidence>
<feature type="binding site" evidence="10">
    <location>
        <position position="480"/>
    </location>
    <ligand>
        <name>ATP</name>
        <dbReference type="ChEBI" id="CHEBI:30616"/>
    </ligand>
</feature>
<evidence type="ECO:0000256" key="7">
    <source>
        <dbReference type="ARBA" id="ARBA00022840"/>
    </source>
</evidence>
<dbReference type="GO" id="GO:0000287">
    <property type="term" value="F:magnesium ion binding"/>
    <property type="evidence" value="ECO:0007669"/>
    <property type="project" value="UniProtKB-UniRule"/>
</dbReference>
<dbReference type="Gene3D" id="3.30.1490.50">
    <property type="match status" value="1"/>
</dbReference>
<evidence type="ECO:0000313" key="13">
    <source>
        <dbReference type="EMBL" id="CCF57766.1"/>
    </source>
</evidence>
<feature type="binding site" evidence="10">
    <location>
        <position position="447"/>
    </location>
    <ligand>
        <name>ATP</name>
        <dbReference type="ChEBI" id="CHEBI:30616"/>
    </ligand>
</feature>
<gene>
    <name evidence="13" type="primary">KAFR0D01200</name>
    <name evidence="13" type="ORF">KAFR_0D01200</name>
</gene>
<dbReference type="HOGENOM" id="CLU_025152_2_1_1"/>
<dbReference type="GO" id="GO:0005524">
    <property type="term" value="F:ATP binding"/>
    <property type="evidence" value="ECO:0007669"/>
    <property type="project" value="UniProtKB-UniRule"/>
</dbReference>
<evidence type="ECO:0000256" key="4">
    <source>
        <dbReference type="ARBA" id="ARBA00022684"/>
    </source>
</evidence>
<dbReference type="FunFam" id="3.30.1490.50:FF:000002">
    <property type="entry name" value="Glutathione synthetase"/>
    <property type="match status" value="1"/>
</dbReference>
<dbReference type="GO" id="GO:0005829">
    <property type="term" value="C:cytosol"/>
    <property type="evidence" value="ECO:0007669"/>
    <property type="project" value="TreeGrafter"/>
</dbReference>
<dbReference type="Pfam" id="PF03917">
    <property type="entry name" value="GSH_synth_ATP"/>
    <property type="match status" value="1"/>
</dbReference>
<dbReference type="Proteomes" id="UP000005220">
    <property type="component" value="Chromosome 4"/>
</dbReference>
<feature type="binding site" evidence="10">
    <location>
        <position position="398"/>
    </location>
    <ligand>
        <name>ATP</name>
        <dbReference type="ChEBI" id="CHEBI:30616"/>
    </ligand>
</feature>
<comment type="cofactor">
    <cofactor evidence="9 11">
        <name>Mg(2+)</name>
        <dbReference type="ChEBI" id="CHEBI:18420"/>
    </cofactor>
    <text evidence="9 11">Binds 1 Mg(2+) ion per subunit.</text>
</comment>
<keyword evidence="3 9" id="KW-0436">Ligase</keyword>
<dbReference type="eggNOG" id="KOG0021">
    <property type="taxonomic scope" value="Eukaryota"/>
</dbReference>
<dbReference type="PANTHER" id="PTHR11130">
    <property type="entry name" value="GLUTATHIONE SYNTHETASE"/>
    <property type="match status" value="1"/>
</dbReference>
<accession>H2ATR6</accession>
<keyword evidence="8 9" id="KW-0460">Magnesium</keyword>
<dbReference type="InterPro" id="IPR005615">
    <property type="entry name" value="Glutathione_synthase"/>
</dbReference>
<keyword evidence="14" id="KW-1185">Reference proteome</keyword>
<dbReference type="EC" id="6.3.2.3" evidence="9"/>
<keyword evidence="7 9" id="KW-0067">ATP-binding</keyword>
<dbReference type="InterPro" id="IPR004887">
    <property type="entry name" value="GSH_synth_subst-bd"/>
</dbReference>
<comment type="pathway">
    <text evidence="1 9">Sulfur metabolism; glutathione biosynthesis; glutathione from L-cysteine and L-glutamate: step 2/2.</text>
</comment>
<dbReference type="PANTHER" id="PTHR11130:SF0">
    <property type="entry name" value="GLUTATHIONE SYNTHETASE"/>
    <property type="match status" value="1"/>
</dbReference>
<dbReference type="Gene3D" id="3.30.1490.80">
    <property type="match status" value="1"/>
</dbReference>
<dbReference type="Gene3D" id="3.30.470.20">
    <property type="entry name" value="ATP-grasp fold, B domain"/>
    <property type="match status" value="1"/>
</dbReference>
<feature type="binding site" evidence="10">
    <location>
        <begin position="387"/>
        <end position="396"/>
    </location>
    <ligand>
        <name>ATP</name>
        <dbReference type="ChEBI" id="CHEBI:30616"/>
    </ligand>
</feature>
<comment type="similarity">
    <text evidence="2 9">Belongs to the eukaryotic GSH synthase family.</text>
</comment>
<dbReference type="EMBL" id="HE650824">
    <property type="protein sequence ID" value="CCF57766.1"/>
    <property type="molecule type" value="Genomic_DNA"/>
</dbReference>
<dbReference type="Gene3D" id="1.10.1080.10">
    <property type="entry name" value="Glutathione Synthetase, Chain A, domain 3"/>
    <property type="match status" value="1"/>
</dbReference>
<dbReference type="InterPro" id="IPR014709">
    <property type="entry name" value="Glutathione_synthase_C_euk"/>
</dbReference>
<evidence type="ECO:0000256" key="8">
    <source>
        <dbReference type="ARBA" id="ARBA00022842"/>
    </source>
</evidence>
<evidence type="ECO:0000256" key="6">
    <source>
        <dbReference type="ARBA" id="ARBA00022741"/>
    </source>
</evidence>
<dbReference type="InterPro" id="IPR014042">
    <property type="entry name" value="Glutathione_synthase_a-hlx"/>
</dbReference>
<dbReference type="Gene3D" id="3.40.50.1760">
    <property type="entry name" value="Glutathione synthase, substrate-binding domain superfamily, eukaryotic"/>
    <property type="match status" value="1"/>
</dbReference>
<dbReference type="FunCoup" id="H2ATR6">
    <property type="interactions" value="938"/>
</dbReference>
<dbReference type="AlphaFoldDB" id="H2ATR6"/>
<feature type="domain" description="Glutathione synthase substrate-binding" evidence="12">
    <location>
        <begin position="223"/>
        <end position="326"/>
    </location>
</feature>
<keyword evidence="6 9" id="KW-0547">Nucleotide-binding</keyword>
<feature type="binding site" evidence="10">
    <location>
        <position position="329"/>
    </location>
    <ligand>
        <name>ATP</name>
        <dbReference type="ChEBI" id="CHEBI:30616"/>
    </ligand>
</feature>
<dbReference type="GO" id="GO:0042803">
    <property type="term" value="F:protein homodimerization activity"/>
    <property type="evidence" value="ECO:0007669"/>
    <property type="project" value="EnsemblFungi"/>
</dbReference>
<dbReference type="NCBIfam" id="TIGR01986">
    <property type="entry name" value="glut_syn_euk"/>
    <property type="match status" value="1"/>
</dbReference>
<feature type="binding site" evidence="10">
    <location>
        <begin position="420"/>
        <end position="423"/>
    </location>
    <ligand>
        <name>ATP</name>
        <dbReference type="ChEBI" id="CHEBI:30616"/>
    </ligand>
</feature>
<dbReference type="InterPro" id="IPR016185">
    <property type="entry name" value="PreATP-grasp_dom_sf"/>
</dbReference>
<feature type="binding site" evidence="11">
    <location>
        <position position="391"/>
    </location>
    <ligand>
        <name>Mg(2+)</name>
        <dbReference type="ChEBI" id="CHEBI:18420"/>
    </ligand>
</feature>
<name>H2ATR6_KAZAF</name>
<evidence type="ECO:0000256" key="9">
    <source>
        <dbReference type="PIRNR" id="PIRNR001558"/>
    </source>
</evidence>
<sequence>MNMQSMWEDSKIAEHPPFPNVSESKIKENVLPQLNQWALVNGLVMQPTGSKSNDSRVAPVTLYPTPIPRTLYNEAKDLQKHYNKLYASIARNDGNWLSNEISKINDANFTKKLYEMYKRVESKQAIKLGVFRSDYLVTKDSKEIKQVEFNTISVSFGGLSTKAGEMHNFLNQVGSYMDDSDSFYDVRELPNSESSVFLTRGIANALAVYQPDPANSKKKENTLVAFIVEPNEVNIFDQKLIEFNLLRLYGIQCIRLTFDEVATKLEYSKDGNKRLILKGSGKEIGLVYYRTGYTETDYHNESHWKAREFLEASYAIKAPDLSIQLSGAKKVQQLLTDDKILSKFVDDASIRKSLRKTFVKIYPLDESELGKQGRKLAMETPEKFVLKPQREGGNHNIYKSDIPKYLSEIKKEDWNDYILMELIDAKENTENYIVRDNELIKEPIISELGIYGCILFDNQNIHSNEFSGSLLRSKIVSSNEGGVMAGHAALDSMCLV</sequence>
<evidence type="ECO:0000256" key="2">
    <source>
        <dbReference type="ARBA" id="ARBA00010385"/>
    </source>
</evidence>
<dbReference type="InParanoid" id="H2ATR6"/>
<evidence type="ECO:0000256" key="11">
    <source>
        <dbReference type="PIRSR" id="PIRSR001558-2"/>
    </source>
</evidence>
<dbReference type="GO" id="GO:0043295">
    <property type="term" value="F:glutathione binding"/>
    <property type="evidence" value="ECO:0007669"/>
    <property type="project" value="UniProtKB-UniRule"/>
</dbReference>
<dbReference type="GeneID" id="13885724"/>
<feature type="binding site" evidence="10">
    <location>
        <position position="238"/>
    </location>
    <ligand>
        <name>substrate</name>
    </ligand>
</feature>
<feature type="binding site" evidence="10">
    <location>
        <position position="472"/>
    </location>
    <ligand>
        <name>substrate</name>
    </ligand>
</feature>
<evidence type="ECO:0000313" key="14">
    <source>
        <dbReference type="Proteomes" id="UP000005220"/>
    </source>
</evidence>
<keyword evidence="5 9" id="KW-0479">Metal-binding</keyword>
<feature type="binding site" evidence="11">
    <location>
        <position position="148"/>
    </location>
    <ligand>
        <name>Mg(2+)</name>
        <dbReference type="ChEBI" id="CHEBI:18420"/>
    </ligand>
</feature>
<organism evidence="13 14">
    <name type="scientific">Kazachstania africana (strain ATCC 22294 / BCRC 22015 / CBS 2517 / CECT 1963 / NBRC 1671 / NRRL Y-8276)</name>
    <name type="common">Yeast</name>
    <name type="synonym">Kluyveromyces africanus</name>
    <dbReference type="NCBI Taxonomy" id="1071382"/>
    <lineage>
        <taxon>Eukaryota</taxon>
        <taxon>Fungi</taxon>
        <taxon>Dikarya</taxon>
        <taxon>Ascomycota</taxon>
        <taxon>Saccharomycotina</taxon>
        <taxon>Saccharomycetes</taxon>
        <taxon>Saccharomycetales</taxon>
        <taxon>Saccharomycetaceae</taxon>
        <taxon>Kazachstania</taxon>
    </lineage>
</organism>
<dbReference type="SUPFAM" id="SSF52440">
    <property type="entry name" value="PreATP-grasp domain"/>
    <property type="match status" value="1"/>
</dbReference>
<dbReference type="PIRSF" id="PIRSF001558">
    <property type="entry name" value="GSHase"/>
    <property type="match status" value="1"/>
</dbReference>
<dbReference type="InterPro" id="IPR014049">
    <property type="entry name" value="Glutathione_synthase_N_euk"/>
</dbReference>
<reference evidence="13 14" key="1">
    <citation type="journal article" date="2011" name="Proc. Natl. Acad. Sci. U.S.A.">
        <title>Evolutionary erosion of yeast sex chromosomes by mating-type switching accidents.</title>
        <authorList>
            <person name="Gordon J.L."/>
            <person name="Armisen D."/>
            <person name="Proux-Wera E."/>
            <person name="Oheigeartaigh S.S."/>
            <person name="Byrne K.P."/>
            <person name="Wolfe K.H."/>
        </authorList>
    </citation>
    <scope>NUCLEOTIDE SEQUENCE [LARGE SCALE GENOMIC DNA]</scope>
    <source>
        <strain evidence="14">ATCC 22294 / BCRC 22015 / CBS 2517 / CECT 1963 / NBRC 1671 / NRRL Y-8276</strain>
    </source>
</reference>
<feature type="binding site" evidence="10">
    <location>
        <position position="132"/>
    </location>
    <ligand>
        <name>substrate</name>
    </ligand>
</feature>
<proteinExistence type="inferred from homology"/>
<evidence type="ECO:0000256" key="1">
    <source>
        <dbReference type="ARBA" id="ARBA00004965"/>
    </source>
</evidence>
<dbReference type="SUPFAM" id="SSF56059">
    <property type="entry name" value="Glutathione synthetase ATP-binding domain-like"/>
    <property type="match status" value="1"/>
</dbReference>
<dbReference type="GO" id="GO:0004363">
    <property type="term" value="F:glutathione synthase activity"/>
    <property type="evidence" value="ECO:0007669"/>
    <property type="project" value="UniProtKB-UniRule"/>
</dbReference>
<protein>
    <recommendedName>
        <fullName evidence="9">Glutathione synthetase</fullName>
        <shortName evidence="9">GSH-S</shortName>
        <ecNumber evidence="9">6.3.2.3</ecNumber>
    </recommendedName>
</protein>